<sequence>MSYPWTVSTHHTLQFGNAWRKPPRHLIICHFHYKVTEHDLLTKYESHHLLRICVCVIGGRFLTLLCITATVVDWRALTWGTVCAGYNTCVFAVDACASDHCSADKNINTKWNIKHT</sequence>
<feature type="non-terminal residue" evidence="1">
    <location>
        <position position="116"/>
    </location>
</feature>
<organism evidence="1">
    <name type="scientific">Lygus hesperus</name>
    <name type="common">Western plant bug</name>
    <dbReference type="NCBI Taxonomy" id="30085"/>
    <lineage>
        <taxon>Eukaryota</taxon>
        <taxon>Metazoa</taxon>
        <taxon>Ecdysozoa</taxon>
        <taxon>Arthropoda</taxon>
        <taxon>Hexapoda</taxon>
        <taxon>Insecta</taxon>
        <taxon>Pterygota</taxon>
        <taxon>Neoptera</taxon>
        <taxon>Paraneoptera</taxon>
        <taxon>Hemiptera</taxon>
        <taxon>Heteroptera</taxon>
        <taxon>Panheteroptera</taxon>
        <taxon>Cimicomorpha</taxon>
        <taxon>Miridae</taxon>
        <taxon>Mirini</taxon>
        <taxon>Lygus</taxon>
    </lineage>
</organism>
<dbReference type="AlphaFoldDB" id="A0A146M716"/>
<accession>A0A146M716</accession>
<dbReference type="EMBL" id="GDHC01004279">
    <property type="protein sequence ID" value="JAQ14350.1"/>
    <property type="molecule type" value="Transcribed_RNA"/>
</dbReference>
<proteinExistence type="predicted"/>
<name>A0A146M716_LYGHE</name>
<protein>
    <submittedName>
        <fullName evidence="1">Uncharacterized protein</fullName>
    </submittedName>
</protein>
<gene>
    <name evidence="1" type="ORF">g.79951</name>
</gene>
<reference evidence="1" key="1">
    <citation type="journal article" date="2016" name="Gigascience">
        <title>De novo construction of an expanded transcriptome assembly for the western tarnished plant bug, Lygus hesperus.</title>
        <authorList>
            <person name="Tassone E.E."/>
            <person name="Geib S.M."/>
            <person name="Hall B."/>
            <person name="Fabrick J.A."/>
            <person name="Brent C.S."/>
            <person name="Hull J.J."/>
        </authorList>
    </citation>
    <scope>NUCLEOTIDE SEQUENCE</scope>
</reference>
<evidence type="ECO:0000313" key="1">
    <source>
        <dbReference type="EMBL" id="JAQ14350.1"/>
    </source>
</evidence>